<proteinExistence type="predicted"/>
<accession>A0ABT3KXL0</accession>
<name>A0ABT3KXL0_9BURK</name>
<reference evidence="3" key="1">
    <citation type="submission" date="2023-07" db="EMBL/GenBank/DDBJ databases">
        <title>Verminephrobacter genomes.</title>
        <authorList>
            <person name="Lund M.B."/>
        </authorList>
    </citation>
    <scope>NUCLEOTIDE SEQUENCE [LARGE SCALE GENOMIC DNA]</scope>
    <source>
        <strain evidence="3">AtM5-05</strain>
    </source>
</reference>
<dbReference type="Proteomes" id="UP001208935">
    <property type="component" value="Unassembled WGS sequence"/>
</dbReference>
<dbReference type="RefSeq" id="WP_265259121.1">
    <property type="nucleotide sequence ID" value="NZ_QZCV01000003.1"/>
</dbReference>
<evidence type="ECO:0000259" key="1">
    <source>
        <dbReference type="Pfam" id="PF17194"/>
    </source>
</evidence>
<protein>
    <recommendedName>
        <fullName evidence="1">Transcriptional regulator AbiEi antitoxin N-terminal domain-containing protein</fullName>
    </recommendedName>
</protein>
<dbReference type="Pfam" id="PF11459">
    <property type="entry name" value="AbiEi_3"/>
    <property type="match status" value="1"/>
</dbReference>
<dbReference type="GeneID" id="77323164"/>
<dbReference type="InterPro" id="IPR033455">
    <property type="entry name" value="AbiEi_3_N"/>
</dbReference>
<evidence type="ECO:0000313" key="2">
    <source>
        <dbReference type="EMBL" id="MCW5322747.1"/>
    </source>
</evidence>
<evidence type="ECO:0000313" key="3">
    <source>
        <dbReference type="Proteomes" id="UP001208935"/>
    </source>
</evidence>
<gene>
    <name evidence="2" type="ORF">D5039_16815</name>
</gene>
<dbReference type="InterPro" id="IPR021561">
    <property type="entry name" value="AbiEi_3"/>
</dbReference>
<organism evidence="2 3">
    <name type="scientific">Verminephrobacter aporrectodeae subsp. tuberculatae</name>
    <dbReference type="NCBI Taxonomy" id="1110392"/>
    <lineage>
        <taxon>Bacteria</taxon>
        <taxon>Pseudomonadati</taxon>
        <taxon>Pseudomonadota</taxon>
        <taxon>Betaproteobacteria</taxon>
        <taxon>Burkholderiales</taxon>
        <taxon>Comamonadaceae</taxon>
        <taxon>Verminephrobacter</taxon>
    </lineage>
</organism>
<keyword evidence="3" id="KW-1185">Reference proteome</keyword>
<feature type="domain" description="Transcriptional regulator AbiEi antitoxin N-terminal" evidence="1">
    <location>
        <begin position="6"/>
        <end position="95"/>
    </location>
</feature>
<dbReference type="EMBL" id="QZCW01000003">
    <property type="protein sequence ID" value="MCW5322747.1"/>
    <property type="molecule type" value="Genomic_DNA"/>
</dbReference>
<comment type="caution">
    <text evidence="2">The sequence shown here is derived from an EMBL/GenBank/DDBJ whole genome shotgun (WGS) entry which is preliminary data.</text>
</comment>
<dbReference type="Pfam" id="PF17194">
    <property type="entry name" value="AbiEi_3_N"/>
    <property type="match status" value="1"/>
</dbReference>
<sequence>MATIERTKLNHLYTHWIPGTPLTSEDLATRGISADLAVHYARAGWLTRLARGVYCRPNEVLQLHPCLLLLERAVDGLHVGGKSSLDWYGVRHFVRQQPVLELYGWTAAKLPDWFTERFPAEYHRKRLFDEAPSAPLHAGPLQKRSGAPRVSAPERGLLEVLSEVGVRQPLQEARELAESAYSMRADVLRELLQHCTSVKTVRLCLQLGRELSLPWAAKLDRAQLPTGSARAWVSRSANGLLVLKP</sequence>